<dbReference type="Proteomes" id="UP000834106">
    <property type="component" value="Chromosome 22"/>
</dbReference>
<organism evidence="2 3">
    <name type="scientific">Fraxinus pennsylvanica</name>
    <dbReference type="NCBI Taxonomy" id="56036"/>
    <lineage>
        <taxon>Eukaryota</taxon>
        <taxon>Viridiplantae</taxon>
        <taxon>Streptophyta</taxon>
        <taxon>Embryophyta</taxon>
        <taxon>Tracheophyta</taxon>
        <taxon>Spermatophyta</taxon>
        <taxon>Magnoliopsida</taxon>
        <taxon>eudicotyledons</taxon>
        <taxon>Gunneridae</taxon>
        <taxon>Pentapetalae</taxon>
        <taxon>asterids</taxon>
        <taxon>lamiids</taxon>
        <taxon>Lamiales</taxon>
        <taxon>Oleaceae</taxon>
        <taxon>Oleeae</taxon>
        <taxon>Fraxinus</taxon>
    </lineage>
</organism>
<accession>A0AAD2AF96</accession>
<evidence type="ECO:0000259" key="1">
    <source>
        <dbReference type="Pfam" id="PF00026"/>
    </source>
</evidence>
<dbReference type="SUPFAM" id="SSF50630">
    <property type="entry name" value="Acid proteases"/>
    <property type="match status" value="1"/>
</dbReference>
<dbReference type="Pfam" id="PF00026">
    <property type="entry name" value="Asp"/>
    <property type="match status" value="1"/>
</dbReference>
<protein>
    <recommendedName>
        <fullName evidence="1">Peptidase A1 domain-containing protein</fullName>
    </recommendedName>
</protein>
<evidence type="ECO:0000313" key="2">
    <source>
        <dbReference type="EMBL" id="CAI9786619.1"/>
    </source>
</evidence>
<sequence>MTQIMFGIFNTPAIQAVLSINASGCTTVPKTWSLPAISIPSSRLASPVHIQRMGSLYSIHYGSGLISGHFRQDNIGVGDVVVKDQVVIRSSKHILAVGEKIVLSYLESLVGSDNDELVDASKLEDNVSFY</sequence>
<dbReference type="InterPro" id="IPR033121">
    <property type="entry name" value="PEPTIDASE_A1"/>
</dbReference>
<reference evidence="2" key="1">
    <citation type="submission" date="2023-05" db="EMBL/GenBank/DDBJ databases">
        <authorList>
            <person name="Huff M."/>
        </authorList>
    </citation>
    <scope>NUCLEOTIDE SEQUENCE</scope>
</reference>
<dbReference type="InterPro" id="IPR021109">
    <property type="entry name" value="Peptidase_aspartic_dom_sf"/>
</dbReference>
<proteinExistence type="predicted"/>
<dbReference type="AlphaFoldDB" id="A0AAD2AF96"/>
<gene>
    <name evidence="2" type="ORF">FPE_LOCUS34049</name>
</gene>
<keyword evidence="3" id="KW-1185">Reference proteome</keyword>
<feature type="domain" description="Peptidase A1" evidence="1">
    <location>
        <begin position="51"/>
        <end position="93"/>
    </location>
</feature>
<name>A0AAD2AF96_9LAMI</name>
<evidence type="ECO:0000313" key="3">
    <source>
        <dbReference type="Proteomes" id="UP000834106"/>
    </source>
</evidence>
<dbReference type="EMBL" id="OU503057">
    <property type="protein sequence ID" value="CAI9786619.1"/>
    <property type="molecule type" value="Genomic_DNA"/>
</dbReference>